<proteinExistence type="predicted"/>
<keyword evidence="2" id="KW-0547">Nucleotide-binding</keyword>
<dbReference type="Pfam" id="PF00350">
    <property type="entry name" value="Dynamin_N"/>
    <property type="match status" value="1"/>
</dbReference>
<reference evidence="8 9" key="1">
    <citation type="submission" date="2018-04" db="EMBL/GenBank/DDBJ databases">
        <title>Novel Campyloabacter and Helicobacter Species and Strains.</title>
        <authorList>
            <person name="Mannion A.J."/>
            <person name="Shen Z."/>
            <person name="Fox J.G."/>
        </authorList>
    </citation>
    <scope>NUCLEOTIDE SEQUENCE [LARGE SCALE GENOMIC DNA]</scope>
    <source>
        <strain evidence="8 9">MIT 17-337</strain>
    </source>
</reference>
<dbReference type="GO" id="GO:0003924">
    <property type="term" value="F:GTPase activity"/>
    <property type="evidence" value="ECO:0007669"/>
    <property type="project" value="InterPro"/>
</dbReference>
<keyword evidence="6" id="KW-0175">Coiled coil</keyword>
<dbReference type="AlphaFoldDB" id="A0A3D8INS4"/>
<evidence type="ECO:0000256" key="1">
    <source>
        <dbReference type="ARBA" id="ARBA00004370"/>
    </source>
</evidence>
<comment type="caution">
    <text evidence="8">The sequence shown here is derived from an EMBL/GenBank/DDBJ whole genome shotgun (WGS) entry which is preliminary data.</text>
</comment>
<dbReference type="InterPro" id="IPR027417">
    <property type="entry name" value="P-loop_NTPase"/>
</dbReference>
<evidence type="ECO:0000313" key="8">
    <source>
        <dbReference type="EMBL" id="RDU66264.1"/>
    </source>
</evidence>
<sequence>MSYCQNCKFDNAKDHVFCINCGAVIGGAEFQNQNELQSLSRKAQDFINEVKNSDKNTPIVAPVKELEEVFANAQSIKNFLEIYARSADSDEVKEIHGFINEIERFLQRDNSFQIAFVGTVKAGKSTLINAILKKDYASMSVTPETAVLTKFRYGKEAKMKISFYNDKEWEELWKSVNTNKDSHLFLDQYNNHNAGAHLSSYVGKESITLPLSKEELGKYTSSKSVSHYFVKEVDIEFPDFPYENNIVFVDTPGLDDPVEYRSNITKAYYKSANVVLACVNSSVLTSDELVTISLIFDYTGGKPEKVYVLGTKYDTLPNIRADWEKQKEEWTKYLSSNESNERTKYTKALAEKNIIPVSGYADLLCELYENNKDKLAESEKKWLQKISVEVEVDGNLDNKDNLEKIREFSKVATIKTRIKEDFYNDAQREIIEDAKLCYKILHKEITEHFEKVGKDVENDYKTSKGDIEKINKTIKEKEKELEGQKQDKAIHDGFMREFEKQSNTMLQQLNQKIENINI</sequence>
<keyword evidence="4" id="KW-0342">GTP-binding</keyword>
<dbReference type="PANTHER" id="PTHR10465">
    <property type="entry name" value="TRANSMEMBRANE GTPASE FZO1"/>
    <property type="match status" value="1"/>
</dbReference>
<dbReference type="EMBL" id="NXLQ01000006">
    <property type="protein sequence ID" value="RDU66264.1"/>
    <property type="molecule type" value="Genomic_DNA"/>
</dbReference>
<dbReference type="OrthoDB" id="5409226at2"/>
<evidence type="ECO:0000313" key="9">
    <source>
        <dbReference type="Proteomes" id="UP000256379"/>
    </source>
</evidence>
<name>A0A3D8INS4_9HELI</name>
<accession>A0A3D8INS4</accession>
<keyword evidence="9" id="KW-1185">Reference proteome</keyword>
<dbReference type="GO" id="GO:0016020">
    <property type="term" value="C:membrane"/>
    <property type="evidence" value="ECO:0007669"/>
    <property type="project" value="UniProtKB-SubCell"/>
</dbReference>
<evidence type="ECO:0000256" key="5">
    <source>
        <dbReference type="ARBA" id="ARBA00023136"/>
    </source>
</evidence>
<dbReference type="RefSeq" id="WP_115542824.1">
    <property type="nucleotide sequence ID" value="NZ_NXLQ01000006.1"/>
</dbReference>
<dbReference type="PANTHER" id="PTHR10465:SF0">
    <property type="entry name" value="SARCALUMENIN"/>
    <property type="match status" value="1"/>
</dbReference>
<keyword evidence="5" id="KW-0472">Membrane</keyword>
<dbReference type="Gene3D" id="3.40.50.300">
    <property type="entry name" value="P-loop containing nucleotide triphosphate hydrolases"/>
    <property type="match status" value="1"/>
</dbReference>
<evidence type="ECO:0000256" key="6">
    <source>
        <dbReference type="SAM" id="Coils"/>
    </source>
</evidence>
<evidence type="ECO:0000256" key="2">
    <source>
        <dbReference type="ARBA" id="ARBA00022741"/>
    </source>
</evidence>
<dbReference type="InterPro" id="IPR027094">
    <property type="entry name" value="Mitofusin_fam"/>
</dbReference>
<keyword evidence="3" id="KW-0378">Hydrolase</keyword>
<organism evidence="8 9">
    <name type="scientific">Helicobacter didelphidarum</name>
    <dbReference type="NCBI Taxonomy" id="2040648"/>
    <lineage>
        <taxon>Bacteria</taxon>
        <taxon>Pseudomonadati</taxon>
        <taxon>Campylobacterota</taxon>
        <taxon>Epsilonproteobacteria</taxon>
        <taxon>Campylobacterales</taxon>
        <taxon>Helicobacteraceae</taxon>
        <taxon>Helicobacter</taxon>
    </lineage>
</organism>
<dbReference type="Proteomes" id="UP000256379">
    <property type="component" value="Unassembled WGS sequence"/>
</dbReference>
<comment type="subcellular location">
    <subcellularLocation>
        <location evidence="1">Membrane</location>
    </subcellularLocation>
</comment>
<dbReference type="InterPro" id="IPR045063">
    <property type="entry name" value="Dynamin_N"/>
</dbReference>
<evidence type="ECO:0000256" key="4">
    <source>
        <dbReference type="ARBA" id="ARBA00023134"/>
    </source>
</evidence>
<dbReference type="SUPFAM" id="SSF52540">
    <property type="entry name" value="P-loop containing nucleoside triphosphate hydrolases"/>
    <property type="match status" value="1"/>
</dbReference>
<feature type="coiled-coil region" evidence="6">
    <location>
        <begin position="460"/>
        <end position="515"/>
    </location>
</feature>
<dbReference type="GO" id="GO:0005525">
    <property type="term" value="F:GTP binding"/>
    <property type="evidence" value="ECO:0007669"/>
    <property type="project" value="UniProtKB-KW"/>
</dbReference>
<evidence type="ECO:0000256" key="3">
    <source>
        <dbReference type="ARBA" id="ARBA00022801"/>
    </source>
</evidence>
<feature type="domain" description="Dynamin N-terminal" evidence="7">
    <location>
        <begin position="114"/>
        <end position="286"/>
    </location>
</feature>
<gene>
    <name evidence="8" type="ORF">CQA53_04460</name>
</gene>
<evidence type="ECO:0000259" key="7">
    <source>
        <dbReference type="Pfam" id="PF00350"/>
    </source>
</evidence>
<protein>
    <recommendedName>
        <fullName evidence="7">Dynamin N-terminal domain-containing protein</fullName>
    </recommendedName>
</protein>